<proteinExistence type="predicted"/>
<name>Q8H351_ORYSJ</name>
<sequence>MTAASLVGEAGGLAVLLTPRGGGRRGRRLDVAPNAGVGLEGVEKRPAATRIWPAVEEAVAASVETGEEASAAEAGRCGRREDGGGDGEVEKRRRQGARWRRGGGGEGEVERRRAARIWGCRRRGEVVGGADPRGRRRGGAAEGWGGGEEAAVRGRRRGVKAAAAWIWPAATGDDEERRRGRGVLGGGGGGQRRRWREEERRRRRGGRRRGGEEPIS</sequence>
<dbReference type="AlphaFoldDB" id="Q8H351"/>
<evidence type="ECO:0000256" key="1">
    <source>
        <dbReference type="SAM" id="MobiDB-lite"/>
    </source>
</evidence>
<feature type="compositionally biased region" description="Low complexity" evidence="1">
    <location>
        <begin position="62"/>
        <end position="75"/>
    </location>
</feature>
<evidence type="ECO:0000313" key="2">
    <source>
        <dbReference type="EMBL" id="BAC20870.1"/>
    </source>
</evidence>
<gene>
    <name evidence="2" type="primary">OSJNBa0077F02.141</name>
</gene>
<protein>
    <submittedName>
        <fullName evidence="2">Uncharacterized protein</fullName>
    </submittedName>
</protein>
<feature type="compositionally biased region" description="Low complexity" evidence="1">
    <location>
        <begin position="160"/>
        <end position="170"/>
    </location>
</feature>
<feature type="compositionally biased region" description="Basic residues" evidence="1">
    <location>
        <begin position="92"/>
        <end position="101"/>
    </location>
</feature>
<dbReference type="EMBL" id="AP005247">
    <property type="protein sequence ID" value="BAC20870.1"/>
    <property type="molecule type" value="Genomic_DNA"/>
</dbReference>
<dbReference type="Proteomes" id="UP000000763">
    <property type="component" value="Chromosome 7"/>
</dbReference>
<feature type="region of interest" description="Disordered" evidence="1">
    <location>
        <begin position="125"/>
        <end position="216"/>
    </location>
</feature>
<feature type="region of interest" description="Disordered" evidence="1">
    <location>
        <begin position="62"/>
        <end position="111"/>
    </location>
</feature>
<organism evidence="2 3">
    <name type="scientific">Oryza sativa subsp. japonica</name>
    <name type="common">Rice</name>
    <dbReference type="NCBI Taxonomy" id="39947"/>
    <lineage>
        <taxon>Eukaryota</taxon>
        <taxon>Viridiplantae</taxon>
        <taxon>Streptophyta</taxon>
        <taxon>Embryophyta</taxon>
        <taxon>Tracheophyta</taxon>
        <taxon>Spermatophyta</taxon>
        <taxon>Magnoliopsida</taxon>
        <taxon>Liliopsida</taxon>
        <taxon>Poales</taxon>
        <taxon>Poaceae</taxon>
        <taxon>BOP clade</taxon>
        <taxon>Oryzoideae</taxon>
        <taxon>Oryzeae</taxon>
        <taxon>Oryzinae</taxon>
        <taxon>Oryza</taxon>
        <taxon>Oryza sativa</taxon>
    </lineage>
</organism>
<reference evidence="3" key="1">
    <citation type="journal article" date="2005" name="Nature">
        <title>The map-based sequence of the rice genome.</title>
        <authorList>
            <consortium name="International rice genome sequencing project (IRGSP)"/>
            <person name="Matsumoto T."/>
            <person name="Wu J."/>
            <person name="Kanamori H."/>
            <person name="Katayose Y."/>
            <person name="Fujisawa M."/>
            <person name="Namiki N."/>
            <person name="Mizuno H."/>
            <person name="Yamamoto K."/>
            <person name="Antonio B.A."/>
            <person name="Baba T."/>
            <person name="Sakata K."/>
            <person name="Nagamura Y."/>
            <person name="Aoki H."/>
            <person name="Arikawa K."/>
            <person name="Arita K."/>
            <person name="Bito T."/>
            <person name="Chiden Y."/>
            <person name="Fujitsuka N."/>
            <person name="Fukunaka R."/>
            <person name="Hamada M."/>
            <person name="Harada C."/>
            <person name="Hayashi A."/>
            <person name="Hijishita S."/>
            <person name="Honda M."/>
            <person name="Hosokawa S."/>
            <person name="Ichikawa Y."/>
            <person name="Idonuma A."/>
            <person name="Iijima M."/>
            <person name="Ikeda M."/>
            <person name="Ikeno M."/>
            <person name="Ito K."/>
            <person name="Ito S."/>
            <person name="Ito T."/>
            <person name="Ito Y."/>
            <person name="Ito Y."/>
            <person name="Iwabuchi A."/>
            <person name="Kamiya K."/>
            <person name="Karasawa W."/>
            <person name="Kurita K."/>
            <person name="Katagiri S."/>
            <person name="Kikuta A."/>
            <person name="Kobayashi H."/>
            <person name="Kobayashi N."/>
            <person name="Machita K."/>
            <person name="Maehara T."/>
            <person name="Masukawa M."/>
            <person name="Mizubayashi T."/>
            <person name="Mukai Y."/>
            <person name="Nagasaki H."/>
            <person name="Nagata Y."/>
            <person name="Naito S."/>
            <person name="Nakashima M."/>
            <person name="Nakama Y."/>
            <person name="Nakamichi Y."/>
            <person name="Nakamura M."/>
            <person name="Meguro A."/>
            <person name="Negishi M."/>
            <person name="Ohta I."/>
            <person name="Ohta T."/>
            <person name="Okamoto M."/>
            <person name="Ono N."/>
            <person name="Saji S."/>
            <person name="Sakaguchi M."/>
            <person name="Sakai K."/>
            <person name="Shibata M."/>
            <person name="Shimokawa T."/>
            <person name="Song J."/>
            <person name="Takazaki Y."/>
            <person name="Terasawa K."/>
            <person name="Tsugane M."/>
            <person name="Tsuji K."/>
            <person name="Ueda S."/>
            <person name="Waki K."/>
            <person name="Yamagata H."/>
            <person name="Yamamoto M."/>
            <person name="Yamamoto S."/>
            <person name="Yamane H."/>
            <person name="Yoshiki S."/>
            <person name="Yoshihara R."/>
            <person name="Yukawa K."/>
            <person name="Zhong H."/>
            <person name="Yano M."/>
            <person name="Yuan Q."/>
            <person name="Ouyang S."/>
            <person name="Liu J."/>
            <person name="Jones K.M."/>
            <person name="Gansberger K."/>
            <person name="Moffat K."/>
            <person name="Hill J."/>
            <person name="Bera J."/>
            <person name="Fadrosh D."/>
            <person name="Jin S."/>
            <person name="Johri S."/>
            <person name="Kim M."/>
            <person name="Overton L."/>
            <person name="Reardon M."/>
            <person name="Tsitrin T."/>
            <person name="Vuong H."/>
            <person name="Weaver B."/>
            <person name="Ciecko A."/>
            <person name="Tallon L."/>
            <person name="Jackson J."/>
            <person name="Pai G."/>
            <person name="Aken S.V."/>
            <person name="Utterback T."/>
            <person name="Reidmuller S."/>
            <person name="Feldblyum T."/>
            <person name="Hsiao J."/>
            <person name="Zismann V."/>
            <person name="Iobst S."/>
            <person name="de Vazeille A.R."/>
            <person name="Buell C.R."/>
            <person name="Ying K."/>
            <person name="Li Y."/>
            <person name="Lu T."/>
            <person name="Huang Y."/>
            <person name="Zhao Q."/>
            <person name="Feng Q."/>
            <person name="Zhang L."/>
            <person name="Zhu J."/>
            <person name="Weng Q."/>
            <person name="Mu J."/>
            <person name="Lu Y."/>
            <person name="Fan D."/>
            <person name="Liu Y."/>
            <person name="Guan J."/>
            <person name="Zhang Y."/>
            <person name="Yu S."/>
            <person name="Liu X."/>
            <person name="Zhang Y."/>
            <person name="Hong G."/>
            <person name="Han B."/>
            <person name="Choisne N."/>
            <person name="Demange N."/>
            <person name="Orjeda G."/>
            <person name="Samain S."/>
            <person name="Cattolico L."/>
            <person name="Pelletier E."/>
            <person name="Couloux A."/>
            <person name="Segurens B."/>
            <person name="Wincker P."/>
            <person name="D'Hont A."/>
            <person name="Scarpelli C."/>
            <person name="Weissenbach J."/>
            <person name="Salanoubat M."/>
            <person name="Quetier F."/>
            <person name="Yu Y."/>
            <person name="Kim H.R."/>
            <person name="Rambo T."/>
            <person name="Currie J."/>
            <person name="Collura K."/>
            <person name="Luo M."/>
            <person name="Yang T."/>
            <person name="Ammiraju J.S.S."/>
            <person name="Engler F."/>
            <person name="Soderlund C."/>
            <person name="Wing R.A."/>
            <person name="Palmer L.E."/>
            <person name="de la Bastide M."/>
            <person name="Spiegel L."/>
            <person name="Nascimento L."/>
            <person name="Zutavern T."/>
            <person name="O'Shaughnessy A."/>
            <person name="Dike S."/>
            <person name="Dedhia N."/>
            <person name="Preston R."/>
            <person name="Balija V."/>
            <person name="McCombie W.R."/>
            <person name="Chow T."/>
            <person name="Chen H."/>
            <person name="Chung M."/>
            <person name="Chen C."/>
            <person name="Shaw J."/>
            <person name="Wu H."/>
            <person name="Hsiao K."/>
            <person name="Chao Y."/>
            <person name="Chu M."/>
            <person name="Cheng C."/>
            <person name="Hour A."/>
            <person name="Lee P."/>
            <person name="Lin S."/>
            <person name="Lin Y."/>
            <person name="Liou J."/>
            <person name="Liu S."/>
            <person name="Hsing Y."/>
            <person name="Raghuvanshi S."/>
            <person name="Mohanty A."/>
            <person name="Bharti A.K."/>
            <person name="Gaur A."/>
            <person name="Gupta V."/>
            <person name="Kumar D."/>
            <person name="Ravi V."/>
            <person name="Vij S."/>
            <person name="Kapur A."/>
            <person name="Khurana P."/>
            <person name="Khurana P."/>
            <person name="Khurana J.P."/>
            <person name="Tyagi A.K."/>
            <person name="Gaikwad K."/>
            <person name="Singh A."/>
            <person name="Dalal V."/>
            <person name="Srivastava S."/>
            <person name="Dixit A."/>
            <person name="Pal A.K."/>
            <person name="Ghazi I.A."/>
            <person name="Yadav M."/>
            <person name="Pandit A."/>
            <person name="Bhargava A."/>
            <person name="Sureshbabu K."/>
            <person name="Batra K."/>
            <person name="Sharma T.R."/>
            <person name="Mohapatra T."/>
            <person name="Singh N.K."/>
            <person name="Messing J."/>
            <person name="Nelson A.B."/>
            <person name="Fuks G."/>
            <person name="Kavchok S."/>
            <person name="Keizer G."/>
            <person name="Linton E."/>
            <person name="Llaca V."/>
            <person name="Song R."/>
            <person name="Tanyolac B."/>
            <person name="Young S."/>
            <person name="Ho-Il K."/>
            <person name="Hahn J.H."/>
            <person name="Sangsakoo G."/>
            <person name="Vanavichit A."/>
            <person name="de Mattos Luiz.A.T."/>
            <person name="Zimmer P.D."/>
            <person name="Malone G."/>
            <person name="Dellagostin O."/>
            <person name="de Oliveira A.C."/>
            <person name="Bevan M."/>
            <person name="Bancroft I."/>
            <person name="Minx P."/>
            <person name="Cordum H."/>
            <person name="Wilson R."/>
            <person name="Cheng Z."/>
            <person name="Jin W."/>
            <person name="Jiang J."/>
            <person name="Leong S.A."/>
            <person name="Iwama H."/>
            <person name="Gojobori T."/>
            <person name="Itoh T."/>
            <person name="Niimura Y."/>
            <person name="Fujii Y."/>
            <person name="Habara T."/>
            <person name="Sakai H."/>
            <person name="Sato Y."/>
            <person name="Wilson G."/>
            <person name="Kumar K."/>
            <person name="McCouch S."/>
            <person name="Juretic N."/>
            <person name="Hoen D."/>
            <person name="Wright S."/>
            <person name="Bruskiewich R."/>
            <person name="Bureau T."/>
            <person name="Miyao A."/>
            <person name="Hirochika H."/>
            <person name="Nishikawa T."/>
            <person name="Kadowaki K."/>
            <person name="Sugiura M."/>
            <person name="Burr B."/>
            <person name="Sasaki T."/>
        </authorList>
    </citation>
    <scope>NUCLEOTIDE SEQUENCE [LARGE SCALE GENOMIC DNA]</scope>
    <source>
        <strain evidence="3">cv. Nipponbare</strain>
    </source>
</reference>
<reference evidence="3" key="2">
    <citation type="journal article" date="2008" name="Nucleic Acids Res.">
        <title>The rice annotation project database (RAP-DB): 2008 update.</title>
        <authorList>
            <consortium name="The rice annotation project (RAP)"/>
        </authorList>
    </citation>
    <scope>GENOME REANNOTATION</scope>
    <source>
        <strain evidence="3">cv. Nipponbare</strain>
    </source>
</reference>
<accession>Q8H351</accession>
<evidence type="ECO:0000313" key="3">
    <source>
        <dbReference type="Proteomes" id="UP000000763"/>
    </source>
</evidence>
<feature type="compositionally biased region" description="Basic and acidic residues" evidence="1">
    <location>
        <begin position="76"/>
        <end position="91"/>
    </location>
</feature>